<reference evidence="7" key="5">
    <citation type="submission" date="2018-07" db="EMBL/GenBank/DDBJ databases">
        <authorList>
            <person name="Shah S."/>
            <person name="Brown T."/>
            <person name="Auld S."/>
            <person name="Bratton K."/>
            <person name="Narechania A."/>
            <person name="Mathema B."/>
            <person name="Gandhi N."/>
        </authorList>
    </citation>
    <scope>NUCLEOTIDE SEQUENCE</scope>
    <source>
        <strain evidence="7">32301_S10</strain>
    </source>
</reference>
<dbReference type="GO" id="GO:0009307">
    <property type="term" value="P:DNA restriction-modification system"/>
    <property type="evidence" value="ECO:0007669"/>
    <property type="project" value="UniProtKB-KW"/>
</dbReference>
<dbReference type="RefSeq" id="WP_003414055.1">
    <property type="nucleotide sequence ID" value="NZ_AP017901.1"/>
</dbReference>
<dbReference type="AlphaFoldDB" id="A0A045GVK9"/>
<keyword evidence="2" id="KW-0238">DNA-binding</keyword>
<reference evidence="5" key="2">
    <citation type="submission" date="2015-03" db="EMBL/GenBank/DDBJ databases">
        <authorList>
            <consortium name="Pathogen Informatics"/>
            <person name="Murphy D."/>
        </authorList>
    </citation>
    <scope>NUCLEOTIDE SEQUENCE</scope>
    <source>
        <strain evidence="5">N09902308</strain>
    </source>
</reference>
<evidence type="ECO:0000313" key="11">
    <source>
        <dbReference type="Proteomes" id="UP000256381"/>
    </source>
</evidence>
<evidence type="ECO:0000313" key="4">
    <source>
        <dbReference type="EMBL" id="COV63598.1"/>
    </source>
</evidence>
<dbReference type="InterPro" id="IPR044946">
    <property type="entry name" value="Restrct_endonuc_typeI_TRD_sf"/>
</dbReference>
<evidence type="ECO:0000256" key="2">
    <source>
        <dbReference type="ARBA" id="ARBA00023125"/>
    </source>
</evidence>
<gene>
    <name evidence="5" type="primary">hsdS.1</name>
    <name evidence="7" type="ORF">DSJ38_16695</name>
    <name evidence="4" type="ORF">ERS007703_01770</name>
    <name evidence="3" type="ORF">ERS007720_00228</name>
    <name evidence="5" type="ORF">ERS007739_00298</name>
    <name evidence="6" type="ORF">J8J21_09670</name>
</gene>
<dbReference type="GO" id="GO:0004519">
    <property type="term" value="F:endonuclease activity"/>
    <property type="evidence" value="ECO:0007669"/>
    <property type="project" value="UniProtKB-KW"/>
</dbReference>
<reference evidence="7 11" key="4">
    <citation type="journal article" date="2017" name="N. Engl. J. Med.">
        <title>Transmission of Extensively Drug-Resistant Tuberculosis in South Africa.</title>
        <authorList>
            <person name="Shah N.S."/>
            <person name="Auld S.C."/>
            <person name="Brust J.C."/>
            <person name="Mathema B."/>
            <person name="Ismail N."/>
            <person name="Moodley P."/>
            <person name="Mlisana K."/>
            <person name="Allana S."/>
            <person name="Campbell A."/>
            <person name="Mthiyane T."/>
            <person name="Morris N."/>
            <person name="Mpangase P."/>
            <person name="van der Meulen H."/>
            <person name="Omar S.V."/>
            <person name="Brown T.S."/>
            <person name="Narechania A."/>
            <person name="Shaskina E."/>
            <person name="Kapwata T."/>
            <person name="Kreiswirth B."/>
            <person name="Gandhi N.R."/>
        </authorList>
    </citation>
    <scope>NUCLEOTIDE SEQUENCE [LARGE SCALE GENOMIC DNA]</scope>
    <source>
        <strain evidence="7 11">32301_S10</strain>
    </source>
</reference>
<dbReference type="EMBL" id="CSAE01000163">
    <property type="protein sequence ID" value="COV63598.1"/>
    <property type="molecule type" value="Genomic_DNA"/>
</dbReference>
<evidence type="ECO:0000313" key="3">
    <source>
        <dbReference type="EMBL" id="COV44102.1"/>
    </source>
</evidence>
<dbReference type="PATRIC" id="fig|1773.2321.peg.1541"/>
<evidence type="ECO:0000313" key="6">
    <source>
        <dbReference type="EMBL" id="MBP0683387.1"/>
    </source>
</evidence>
<dbReference type="Proteomes" id="UP000038802">
    <property type="component" value="Unassembled WGS sequence"/>
</dbReference>
<keyword evidence="6" id="KW-0540">Nuclease</keyword>
<accession>A0A045GVK9</accession>
<dbReference type="Proteomes" id="UP000039021">
    <property type="component" value="Unassembled WGS sequence"/>
</dbReference>
<name>A0A045GVK9_MYCTX</name>
<dbReference type="Gene3D" id="3.90.220.20">
    <property type="entry name" value="DNA methylase specificity domains"/>
    <property type="match status" value="1"/>
</dbReference>
<sequence length="91" mass="9476">MSDGWKTLRFGEVLELQRGHDLPAASRGSGTVPVIGSFGVTGMHDTAAYDGPGVAIGRSGAAIGTATFVAGPIWPLDTCLFVRDFKGNDPR</sequence>
<keyword evidence="6" id="KW-0378">Hydrolase</keyword>
<keyword evidence="1" id="KW-0680">Restriction system</keyword>
<dbReference type="GeneID" id="45426742"/>
<keyword evidence="6" id="KW-0255">Endonuclease</keyword>
<evidence type="ECO:0000313" key="8">
    <source>
        <dbReference type="Proteomes" id="UP000038802"/>
    </source>
</evidence>
<dbReference type="SUPFAM" id="SSF116734">
    <property type="entry name" value="DNA methylase specificity domain"/>
    <property type="match status" value="1"/>
</dbReference>
<evidence type="ECO:0000313" key="12">
    <source>
        <dbReference type="Proteomes" id="UP000671119"/>
    </source>
</evidence>
<dbReference type="Proteomes" id="UP000671119">
    <property type="component" value="Unassembled WGS sequence"/>
</dbReference>
<protein>
    <submittedName>
        <fullName evidence="6">Restriction endonuclease subunit S</fullName>
    </submittedName>
    <submittedName>
        <fullName evidence="5">Type I restriction/modification protein S</fullName>
    </submittedName>
</protein>
<evidence type="ECO:0000313" key="9">
    <source>
        <dbReference type="Proteomes" id="UP000039021"/>
    </source>
</evidence>
<dbReference type="GO" id="GO:0003677">
    <property type="term" value="F:DNA binding"/>
    <property type="evidence" value="ECO:0007669"/>
    <property type="project" value="UniProtKB-KW"/>
</dbReference>
<reference evidence="8 9" key="1">
    <citation type="submission" date="2015-03" db="EMBL/GenBank/DDBJ databases">
        <authorList>
            <consortium name="Pathogen Informatics"/>
        </authorList>
    </citation>
    <scope>NUCLEOTIDE SEQUENCE [LARGE SCALE GENOMIC DNA]</scope>
    <source>
        <strain evidence="8">K00500041</strain>
        <strain evidence="3 10">M09401471</strain>
        <strain evidence="9">N09902308</strain>
    </source>
</reference>
<evidence type="ECO:0000313" key="5">
    <source>
        <dbReference type="EMBL" id="COW90370.1"/>
    </source>
</evidence>
<dbReference type="EMBL" id="CSBK01000079">
    <property type="protein sequence ID" value="COW90370.1"/>
    <property type="molecule type" value="Genomic_DNA"/>
</dbReference>
<dbReference type="EMBL" id="QTBD01000198">
    <property type="protein sequence ID" value="REQ49195.1"/>
    <property type="molecule type" value="Genomic_DNA"/>
</dbReference>
<dbReference type="Proteomes" id="UP000256381">
    <property type="component" value="Unassembled WGS sequence"/>
</dbReference>
<evidence type="ECO:0000256" key="1">
    <source>
        <dbReference type="ARBA" id="ARBA00022747"/>
    </source>
</evidence>
<reference evidence="4" key="3">
    <citation type="submission" date="2015-03" db="EMBL/GenBank/DDBJ databases">
        <authorList>
            <person name="Murphy D."/>
        </authorList>
    </citation>
    <scope>NUCLEOTIDE SEQUENCE [LARGE SCALE GENOMIC DNA]</scope>
    <source>
        <strain evidence="4">K00500041</strain>
    </source>
</reference>
<evidence type="ECO:0000313" key="10">
    <source>
        <dbReference type="Proteomes" id="UP000044938"/>
    </source>
</evidence>
<dbReference type="STRING" id="115862.BBG46_14360"/>
<dbReference type="EMBL" id="CSAJ01000014">
    <property type="protein sequence ID" value="COV44102.1"/>
    <property type="molecule type" value="Genomic_DNA"/>
</dbReference>
<dbReference type="EMBL" id="JAGIZI010000012">
    <property type="protein sequence ID" value="MBP0683387.1"/>
    <property type="molecule type" value="Genomic_DNA"/>
</dbReference>
<reference evidence="6 12" key="6">
    <citation type="submission" date="2021-03" db="EMBL/GenBank/DDBJ databases">
        <title>Whole Genome Sequencing of Mycobacterium tuberculosis clinical isolates from Arunachal Pradesh, India.</title>
        <authorList>
            <person name="Singh S."/>
            <person name="Mudliar S.R."/>
            <person name="Kulsum U."/>
            <person name="Rufai S.B."/>
            <person name="Singh P.K."/>
            <person name="Umpo M."/>
            <person name="Nyori M."/>
        </authorList>
    </citation>
    <scope>NUCLEOTIDE SEQUENCE [LARGE SCALE GENOMIC DNA]</scope>
    <source>
        <strain evidence="6 12">OMICS/BPL/0142/20/SP</strain>
    </source>
</reference>
<dbReference type="Proteomes" id="UP000044938">
    <property type="component" value="Unassembled WGS sequence"/>
</dbReference>
<evidence type="ECO:0000313" key="7">
    <source>
        <dbReference type="EMBL" id="REQ49195.1"/>
    </source>
</evidence>
<organism evidence="5 9">
    <name type="scientific">Mycobacterium tuberculosis</name>
    <dbReference type="NCBI Taxonomy" id="1773"/>
    <lineage>
        <taxon>Bacteria</taxon>
        <taxon>Bacillati</taxon>
        <taxon>Actinomycetota</taxon>
        <taxon>Actinomycetes</taxon>
        <taxon>Mycobacteriales</taxon>
        <taxon>Mycobacteriaceae</taxon>
        <taxon>Mycobacterium</taxon>
        <taxon>Mycobacterium tuberculosis complex</taxon>
    </lineage>
</organism>
<proteinExistence type="predicted"/>